<evidence type="ECO:0000313" key="1">
    <source>
        <dbReference type="EMBL" id="AEB67467.1"/>
    </source>
</evidence>
<name>F4BXF4_METSG</name>
<dbReference type="InParanoid" id="F4BXF4"/>
<reference evidence="1 2" key="1">
    <citation type="journal article" date="2011" name="J. Bacteriol.">
        <title>Complete genome sequence of Methanosaeta concilii, a specialist in aceticlastic methanogenesis.</title>
        <authorList>
            <person name="Barber R.D."/>
            <person name="Zhang L."/>
            <person name="Harnack M."/>
            <person name="Olson M.V."/>
            <person name="Kaul R."/>
            <person name="Ingram-Smith C."/>
            <person name="Smith K.S."/>
        </authorList>
    </citation>
    <scope>NUCLEOTIDE SEQUENCE [LARGE SCALE GENOMIC DNA]</scope>
    <source>
        <strain evidence="2">ATCC 5969 / DSM 3671 / JCM 10134 / NBRC 103675 / OCM 69 / GP-6</strain>
    </source>
</reference>
<gene>
    <name evidence="1" type="ordered locus">MCON_0642</name>
</gene>
<keyword evidence="2" id="KW-1185">Reference proteome</keyword>
<sequence>MTEWPLTPEELEKMIDDDFIERAKGMGPMGWEGYAKYLKYAADVILERYKPAIKELSSQEGGRMDVPEEEWFERDVHLIYTYYLLMGLSIENLVKGIIMIRHPEYLRNNTELIKERMGTHNTIWLLNSNNIYGFTDYENILDALSKCVIWMSKYPVSLKRKNFDWGCDWVDPEAVDKLYKNLHERLDEEKERLT</sequence>
<dbReference type="EMBL" id="CP002565">
    <property type="protein sequence ID" value="AEB67467.1"/>
    <property type="molecule type" value="Genomic_DNA"/>
</dbReference>
<accession>F4BXF4</accession>
<proteinExistence type="predicted"/>
<dbReference type="RefSeq" id="WP_013718527.1">
    <property type="nucleotide sequence ID" value="NC_015416.1"/>
</dbReference>
<dbReference type="GeneID" id="10460372"/>
<dbReference type="KEGG" id="mcj:MCON_0642"/>
<protein>
    <submittedName>
        <fullName evidence="1">Uncharacterized protein</fullName>
    </submittedName>
</protein>
<dbReference type="Proteomes" id="UP000007807">
    <property type="component" value="Chromosome"/>
</dbReference>
<dbReference type="AlphaFoldDB" id="F4BXF4"/>
<dbReference type="HOGENOM" id="CLU_1399740_0_0_2"/>
<organism evidence="1 2">
    <name type="scientific">Methanothrix soehngenii (strain ATCC 5969 / DSM 3671 / JCM 10134 / NBRC 103675 / OCM 69 / GP-6)</name>
    <name type="common">Methanosaeta concilii</name>
    <dbReference type="NCBI Taxonomy" id="990316"/>
    <lineage>
        <taxon>Archaea</taxon>
        <taxon>Methanobacteriati</taxon>
        <taxon>Methanobacteriota</taxon>
        <taxon>Stenosarchaea group</taxon>
        <taxon>Methanomicrobia</taxon>
        <taxon>Methanotrichales</taxon>
        <taxon>Methanotrichaceae</taxon>
        <taxon>Methanothrix</taxon>
    </lineage>
</organism>
<evidence type="ECO:0000313" key="2">
    <source>
        <dbReference type="Proteomes" id="UP000007807"/>
    </source>
</evidence>